<dbReference type="AlphaFoldDB" id="A0A645IXX6"/>
<proteinExistence type="predicted"/>
<protein>
    <submittedName>
        <fullName evidence="1">Uncharacterized protein</fullName>
    </submittedName>
</protein>
<sequence>MVYTGLGMALGGLAIAAIGFPFENKSKQDLNVSTNFIIGLSDNYNLKLYTSLTK</sequence>
<evidence type="ECO:0000313" key="1">
    <source>
        <dbReference type="EMBL" id="MPN56026.1"/>
    </source>
</evidence>
<accession>A0A645IXX6</accession>
<organism evidence="1">
    <name type="scientific">bioreactor metagenome</name>
    <dbReference type="NCBI Taxonomy" id="1076179"/>
    <lineage>
        <taxon>unclassified sequences</taxon>
        <taxon>metagenomes</taxon>
        <taxon>ecological metagenomes</taxon>
    </lineage>
</organism>
<comment type="caution">
    <text evidence="1">The sequence shown here is derived from an EMBL/GenBank/DDBJ whole genome shotgun (WGS) entry which is preliminary data.</text>
</comment>
<name>A0A645IXX6_9ZZZZ</name>
<dbReference type="EMBL" id="VSSQ01125916">
    <property type="protein sequence ID" value="MPN56026.1"/>
    <property type="molecule type" value="Genomic_DNA"/>
</dbReference>
<gene>
    <name evidence="1" type="ORF">SDC9_203711</name>
</gene>
<reference evidence="1" key="1">
    <citation type="submission" date="2019-08" db="EMBL/GenBank/DDBJ databases">
        <authorList>
            <person name="Kucharzyk K."/>
            <person name="Murdoch R.W."/>
            <person name="Higgins S."/>
            <person name="Loffler F."/>
        </authorList>
    </citation>
    <scope>NUCLEOTIDE SEQUENCE</scope>
</reference>